<evidence type="ECO:0000259" key="8">
    <source>
        <dbReference type="PROSITE" id="PS51704"/>
    </source>
</evidence>
<dbReference type="InterPro" id="IPR030395">
    <property type="entry name" value="GP_PDE_dom"/>
</dbReference>
<gene>
    <name evidence="9" type="ORF">CRV07_06925</name>
</gene>
<evidence type="ECO:0000256" key="2">
    <source>
        <dbReference type="ARBA" id="ARBA00012247"/>
    </source>
</evidence>
<dbReference type="InterPro" id="IPR017946">
    <property type="entry name" value="PLC-like_Pdiesterase_TIM-brl"/>
</dbReference>
<dbReference type="PANTHER" id="PTHR43620">
    <property type="entry name" value="GLYCEROPHOSPHORYL DIESTER PHOSPHODIESTERASE"/>
    <property type="match status" value="1"/>
</dbReference>
<dbReference type="SUPFAM" id="SSF51695">
    <property type="entry name" value="PLC-like phosphodiesterases"/>
    <property type="match status" value="1"/>
</dbReference>
<dbReference type="Pfam" id="PF03009">
    <property type="entry name" value="GDPD"/>
    <property type="match status" value="1"/>
</dbReference>
<dbReference type="EMBL" id="PDKK01000004">
    <property type="protein sequence ID" value="RXK06418.1"/>
    <property type="molecule type" value="Genomic_DNA"/>
</dbReference>
<comment type="similarity">
    <text evidence="1">Belongs to the glycerophosphoryl diester phosphodiesterase family.</text>
</comment>
<sequence>MGKYAKIFFGLVLAFFSSAFAQENIQLGVRPYYLVEDMDEGILKKELQACVDKTPSRTLFSIGHRGAPLQFPEHTKESYMAAAKMGAGILECDVAFTKDKELVCRHSQCDLHTTTNILSTPLAKQCTKEFTPAVFDKDGKLIKEASALCCTSDITLKQFKSLKGKMDSEDKSAKTVEEYMNSTPSWRTDLYTQNGTLMTHKESIELFKKLGVKMTPELKTPSVKMPFDGNYTQQVYAQQMINEYKQAGVKASDVFAQSFDIEDIKYWIKNEPEFAKQAVYLDDDVYEEKDGMQKQISSMKEFSKMGIKYIAPPLQILVTLDENKKIVPSKYALEAQKYGIGIITWSMERSGPLANGGGWYYSSIKEAINNDGDMYELIDVLAQKVKVKVKAIFSDWPATITYYANCKGL</sequence>
<dbReference type="CDD" id="cd08560">
    <property type="entry name" value="GDPD_EcGlpQ_like_1"/>
    <property type="match status" value="1"/>
</dbReference>
<proteinExistence type="inferred from homology"/>
<keyword evidence="5" id="KW-0378">Hydrolase</keyword>
<dbReference type="GO" id="GO:0006629">
    <property type="term" value="P:lipid metabolic process"/>
    <property type="evidence" value="ECO:0007669"/>
    <property type="project" value="InterPro"/>
</dbReference>
<organism evidence="9 10">
    <name type="scientific">Halarcobacter ebronensis</name>
    <dbReference type="NCBI Taxonomy" id="1462615"/>
    <lineage>
        <taxon>Bacteria</taxon>
        <taxon>Pseudomonadati</taxon>
        <taxon>Campylobacterota</taxon>
        <taxon>Epsilonproteobacteria</taxon>
        <taxon>Campylobacterales</taxon>
        <taxon>Arcobacteraceae</taxon>
        <taxon>Halarcobacter</taxon>
    </lineage>
</organism>
<evidence type="ECO:0000313" key="9">
    <source>
        <dbReference type="EMBL" id="RXK06418.1"/>
    </source>
</evidence>
<dbReference type="OrthoDB" id="9795622at2"/>
<evidence type="ECO:0000256" key="6">
    <source>
        <dbReference type="ARBA" id="ARBA00047512"/>
    </source>
</evidence>
<feature type="signal peptide" evidence="7">
    <location>
        <begin position="1"/>
        <end position="21"/>
    </location>
</feature>
<evidence type="ECO:0000256" key="5">
    <source>
        <dbReference type="ARBA" id="ARBA00022801"/>
    </source>
</evidence>
<dbReference type="PANTHER" id="PTHR43620:SF7">
    <property type="entry name" value="GLYCEROPHOSPHODIESTER PHOSPHODIESTERASE GDPD5-RELATED"/>
    <property type="match status" value="1"/>
</dbReference>
<evidence type="ECO:0000256" key="1">
    <source>
        <dbReference type="ARBA" id="ARBA00007277"/>
    </source>
</evidence>
<dbReference type="PROSITE" id="PS51704">
    <property type="entry name" value="GP_PDE"/>
    <property type="match status" value="1"/>
</dbReference>
<evidence type="ECO:0000256" key="4">
    <source>
        <dbReference type="ARBA" id="ARBA00022798"/>
    </source>
</evidence>
<accession>A0A4Q1ASG4</accession>
<evidence type="ECO:0000256" key="3">
    <source>
        <dbReference type="ARBA" id="ARBA00022729"/>
    </source>
</evidence>
<dbReference type="Gene3D" id="3.20.20.190">
    <property type="entry name" value="Phosphatidylinositol (PI) phosphodiesterase"/>
    <property type="match status" value="1"/>
</dbReference>
<comment type="caution">
    <text evidence="9">The sequence shown here is derived from an EMBL/GenBank/DDBJ whole genome shotgun (WGS) entry which is preliminary data.</text>
</comment>
<dbReference type="GO" id="GO:0008889">
    <property type="term" value="F:glycerophosphodiester phosphodiesterase activity"/>
    <property type="evidence" value="ECO:0007669"/>
    <property type="project" value="UniProtKB-EC"/>
</dbReference>
<feature type="chain" id="PRO_5020260542" description="glycerophosphodiester phosphodiesterase" evidence="7">
    <location>
        <begin position="22"/>
        <end position="409"/>
    </location>
</feature>
<keyword evidence="4" id="KW-0319">Glycerol metabolism</keyword>
<keyword evidence="10" id="KW-1185">Reference proteome</keyword>
<dbReference type="EC" id="3.1.4.46" evidence="2"/>
<comment type="catalytic activity">
    <reaction evidence="6">
        <text>a sn-glycero-3-phosphodiester + H2O = an alcohol + sn-glycerol 3-phosphate + H(+)</text>
        <dbReference type="Rhea" id="RHEA:12969"/>
        <dbReference type="ChEBI" id="CHEBI:15377"/>
        <dbReference type="ChEBI" id="CHEBI:15378"/>
        <dbReference type="ChEBI" id="CHEBI:30879"/>
        <dbReference type="ChEBI" id="CHEBI:57597"/>
        <dbReference type="ChEBI" id="CHEBI:83408"/>
        <dbReference type="EC" id="3.1.4.46"/>
    </reaction>
</comment>
<dbReference type="Proteomes" id="UP000289758">
    <property type="component" value="Unassembled WGS sequence"/>
</dbReference>
<evidence type="ECO:0000256" key="7">
    <source>
        <dbReference type="SAM" id="SignalP"/>
    </source>
</evidence>
<protein>
    <recommendedName>
        <fullName evidence="2">glycerophosphodiester phosphodiesterase</fullName>
        <ecNumber evidence="2">3.1.4.46</ecNumber>
    </recommendedName>
</protein>
<keyword evidence="3 7" id="KW-0732">Signal</keyword>
<name>A0A4Q1ASG4_9BACT</name>
<feature type="domain" description="GP-PDE" evidence="8">
    <location>
        <begin position="59"/>
        <end position="385"/>
    </location>
</feature>
<evidence type="ECO:0000313" key="10">
    <source>
        <dbReference type="Proteomes" id="UP000289758"/>
    </source>
</evidence>
<dbReference type="RefSeq" id="WP_129087004.1">
    <property type="nucleotide sequence ID" value="NZ_CP053836.1"/>
</dbReference>
<reference evidence="9 10" key="1">
    <citation type="submission" date="2017-10" db="EMBL/GenBank/DDBJ databases">
        <title>Genomics of the genus Arcobacter.</title>
        <authorList>
            <person name="Perez-Cataluna A."/>
            <person name="Figueras M.J."/>
        </authorList>
    </citation>
    <scope>NUCLEOTIDE SEQUENCE [LARGE SCALE GENOMIC DNA]</scope>
    <source>
        <strain evidence="9 10">CECT 8441</strain>
    </source>
</reference>
<dbReference type="GO" id="GO:0006071">
    <property type="term" value="P:glycerol metabolic process"/>
    <property type="evidence" value="ECO:0007669"/>
    <property type="project" value="UniProtKB-KW"/>
</dbReference>
<dbReference type="AlphaFoldDB" id="A0A4Q1ASG4"/>